<name>A0A6J4V055_9BACT</name>
<proteinExistence type="inferred from homology"/>
<sequence length="294" mass="31360">MRVLVTGGSGRLGRFAIRDIVDHGHEAINADRRPPSGADPTGAPAVRYVATDLGDVGEVAGALRGCDALLHLGAIPSPYGHADEVVFANNTGATFAALQAAALLGVRKAVIASSVSAYGTAWAPKPFPLRYAPVDEAHPLLNHDAYGLSKEVDERTAEMFHRQTGMAVVALRFHWVALPGEAAVKAAALTADPDHDAEWRLLWGYVDARDAAAACRLALEADGLGFEPFNVIAADTLCDAPTEALIRRHTPTTELRRPIPGTSSGFSIDKARRLLGYEPRHGWRDARGGHDDRT</sequence>
<keyword evidence="2" id="KW-0560">Oxidoreductase</keyword>
<comment type="similarity">
    <text evidence="1">Belongs to the NAD(P)-dependent epimerase/dehydratase family.</text>
</comment>
<dbReference type="InterPro" id="IPR001509">
    <property type="entry name" value="Epimerase_deHydtase"/>
</dbReference>
<evidence type="ECO:0000256" key="1">
    <source>
        <dbReference type="ARBA" id="ARBA00007637"/>
    </source>
</evidence>
<dbReference type="GO" id="GO:0003978">
    <property type="term" value="F:UDP-glucose 4-epimerase activity"/>
    <property type="evidence" value="ECO:0007669"/>
    <property type="project" value="UniProtKB-EC"/>
</dbReference>
<dbReference type="EMBL" id="CADCWL010000103">
    <property type="protein sequence ID" value="CAA9565666.1"/>
    <property type="molecule type" value="Genomic_DNA"/>
</dbReference>
<dbReference type="EC" id="5.1.3.2" evidence="5"/>
<organism evidence="5">
    <name type="scientific">uncultured Thermomicrobiales bacterium</name>
    <dbReference type="NCBI Taxonomy" id="1645740"/>
    <lineage>
        <taxon>Bacteria</taxon>
        <taxon>Pseudomonadati</taxon>
        <taxon>Thermomicrobiota</taxon>
        <taxon>Thermomicrobia</taxon>
        <taxon>Thermomicrobiales</taxon>
        <taxon>environmental samples</taxon>
    </lineage>
</organism>
<evidence type="ECO:0000256" key="2">
    <source>
        <dbReference type="ARBA" id="ARBA00023002"/>
    </source>
</evidence>
<reference evidence="5" key="1">
    <citation type="submission" date="2020-02" db="EMBL/GenBank/DDBJ databases">
        <authorList>
            <person name="Meier V. D."/>
        </authorList>
    </citation>
    <scope>NUCLEOTIDE SEQUENCE</scope>
    <source>
        <strain evidence="5">AVDCRST_MAG19</strain>
    </source>
</reference>
<feature type="domain" description="NAD-dependent epimerase/dehydratase" evidence="4">
    <location>
        <begin position="3"/>
        <end position="230"/>
    </location>
</feature>
<dbReference type="GO" id="GO:0016491">
    <property type="term" value="F:oxidoreductase activity"/>
    <property type="evidence" value="ECO:0007669"/>
    <property type="project" value="UniProtKB-KW"/>
</dbReference>
<dbReference type="AlphaFoldDB" id="A0A6J4V055"/>
<dbReference type="PANTHER" id="PTHR43103">
    <property type="entry name" value="NUCLEOSIDE-DIPHOSPHATE-SUGAR EPIMERASE"/>
    <property type="match status" value="1"/>
</dbReference>
<protein>
    <submittedName>
        <fullName evidence="5">UDP-glucose 4-epimerase</fullName>
        <ecNumber evidence="5">5.1.3.2</ecNumber>
    </submittedName>
</protein>
<gene>
    <name evidence="5" type="ORF">AVDCRST_MAG19-2227</name>
</gene>
<keyword evidence="3" id="KW-0520">NAD</keyword>
<evidence type="ECO:0000256" key="3">
    <source>
        <dbReference type="ARBA" id="ARBA00023027"/>
    </source>
</evidence>
<keyword evidence="5" id="KW-0413">Isomerase</keyword>
<evidence type="ECO:0000313" key="5">
    <source>
        <dbReference type="EMBL" id="CAA9565666.1"/>
    </source>
</evidence>
<dbReference type="Gene3D" id="3.40.50.720">
    <property type="entry name" value="NAD(P)-binding Rossmann-like Domain"/>
    <property type="match status" value="1"/>
</dbReference>
<dbReference type="InterPro" id="IPR036291">
    <property type="entry name" value="NAD(P)-bd_dom_sf"/>
</dbReference>
<accession>A0A6J4V055</accession>
<dbReference type="Pfam" id="PF01370">
    <property type="entry name" value="Epimerase"/>
    <property type="match status" value="1"/>
</dbReference>
<dbReference type="PANTHER" id="PTHR43103:SF5">
    <property type="entry name" value="4-EPIMERASE, PUTATIVE (AFU_ORTHOLOGUE AFUA_7G00360)-RELATED"/>
    <property type="match status" value="1"/>
</dbReference>
<dbReference type="SUPFAM" id="SSF51735">
    <property type="entry name" value="NAD(P)-binding Rossmann-fold domains"/>
    <property type="match status" value="1"/>
</dbReference>
<evidence type="ECO:0000259" key="4">
    <source>
        <dbReference type="Pfam" id="PF01370"/>
    </source>
</evidence>